<dbReference type="RefSeq" id="WP_345930083.1">
    <property type="nucleotide sequence ID" value="NZ_JBDIVF010000014.1"/>
</dbReference>
<dbReference type="EC" id="3.5.2.6" evidence="3 6"/>
<dbReference type="Gene3D" id="3.40.710.10">
    <property type="entry name" value="DD-peptidase/beta-lactamase superfamily"/>
    <property type="match status" value="1"/>
</dbReference>
<keyword evidence="10" id="KW-1185">Reference proteome</keyword>
<evidence type="ECO:0000256" key="4">
    <source>
        <dbReference type="ARBA" id="ARBA00022801"/>
    </source>
</evidence>
<keyword evidence="7" id="KW-0732">Signal</keyword>
<evidence type="ECO:0000256" key="2">
    <source>
        <dbReference type="ARBA" id="ARBA00009009"/>
    </source>
</evidence>
<dbReference type="GO" id="GO:0008800">
    <property type="term" value="F:beta-lactamase activity"/>
    <property type="evidence" value="ECO:0007669"/>
    <property type="project" value="UniProtKB-EC"/>
</dbReference>
<gene>
    <name evidence="9" type="primary">bla</name>
    <name evidence="9" type="ORF">ABVT11_14300</name>
</gene>
<sequence>MQRRSFLALSGIGLLPSSFAALAASSGRPSGFETRCRELETESGGQLGVYLFDARTDSEFLYRAETRFPMCSTFKWLAAAAVLGQVDAGREGLDRLVRIDPKAVLDYSPVTARHAGGPGLSLAKICDAAITESDNTAGNLLIEAAGGLTGFNDFLRRQGDTVTRLDRMEPALNEGLPGDPRDTTTPAAMGASLRRLLLGEGLSPASRQQLSDWMLATRTSGQRLRAGLEPGWRLADKTGTGQHGIANDVGIYWTPAGEPVVICVYLAQAKAPYGIQQSVIARLGQWARQG</sequence>
<dbReference type="SUPFAM" id="SSF56601">
    <property type="entry name" value="beta-lactamase/transpeptidase-like"/>
    <property type="match status" value="1"/>
</dbReference>
<evidence type="ECO:0000259" key="8">
    <source>
        <dbReference type="Pfam" id="PF13354"/>
    </source>
</evidence>
<dbReference type="EMBL" id="JBEWLZ010000008">
    <property type="protein sequence ID" value="MET1491006.1"/>
    <property type="molecule type" value="Genomic_DNA"/>
</dbReference>
<evidence type="ECO:0000313" key="9">
    <source>
        <dbReference type="EMBL" id="MET1491006.1"/>
    </source>
</evidence>
<evidence type="ECO:0000256" key="5">
    <source>
        <dbReference type="ARBA" id="ARBA00023251"/>
    </source>
</evidence>
<comment type="catalytic activity">
    <reaction evidence="1 6">
        <text>a beta-lactam + H2O = a substituted beta-amino acid</text>
        <dbReference type="Rhea" id="RHEA:20401"/>
        <dbReference type="ChEBI" id="CHEBI:15377"/>
        <dbReference type="ChEBI" id="CHEBI:35627"/>
        <dbReference type="ChEBI" id="CHEBI:140347"/>
        <dbReference type="EC" id="3.5.2.6"/>
    </reaction>
</comment>
<evidence type="ECO:0000256" key="1">
    <source>
        <dbReference type="ARBA" id="ARBA00001526"/>
    </source>
</evidence>
<dbReference type="InterPro" id="IPR045155">
    <property type="entry name" value="Beta-lactam_cat"/>
</dbReference>
<dbReference type="PANTHER" id="PTHR35333:SF3">
    <property type="entry name" value="BETA-LACTAMASE-TYPE TRANSPEPTIDASE FOLD CONTAINING PROTEIN"/>
    <property type="match status" value="1"/>
</dbReference>
<comment type="caution">
    <text evidence="9">The sequence shown here is derived from an EMBL/GenBank/DDBJ whole genome shotgun (WGS) entry which is preliminary data.</text>
</comment>
<dbReference type="PROSITE" id="PS00146">
    <property type="entry name" value="BETA_LACTAMASE_A"/>
    <property type="match status" value="1"/>
</dbReference>
<evidence type="ECO:0000256" key="6">
    <source>
        <dbReference type="RuleBase" id="RU361140"/>
    </source>
</evidence>
<organism evidence="9 10">
    <name type="scientific">Uliginosibacterium paludis</name>
    <dbReference type="NCBI Taxonomy" id="1615952"/>
    <lineage>
        <taxon>Bacteria</taxon>
        <taxon>Pseudomonadati</taxon>
        <taxon>Pseudomonadota</taxon>
        <taxon>Betaproteobacteria</taxon>
        <taxon>Rhodocyclales</taxon>
        <taxon>Zoogloeaceae</taxon>
        <taxon>Uliginosibacterium</taxon>
    </lineage>
</organism>
<dbReference type="NCBIfam" id="NF033103">
    <property type="entry name" value="bla_class_A"/>
    <property type="match status" value="1"/>
</dbReference>
<dbReference type="PRINTS" id="PR00118">
    <property type="entry name" value="BLACTAMASEA"/>
</dbReference>
<evidence type="ECO:0000256" key="7">
    <source>
        <dbReference type="SAM" id="SignalP"/>
    </source>
</evidence>
<keyword evidence="5 6" id="KW-0046">Antibiotic resistance</keyword>
<comment type="similarity">
    <text evidence="2 6">Belongs to the class-A beta-lactamase family.</text>
</comment>
<protein>
    <recommendedName>
        <fullName evidence="3 6">Beta-lactamase</fullName>
        <ecNumber evidence="3 6">3.5.2.6</ecNumber>
    </recommendedName>
</protein>
<feature type="signal peptide" evidence="7">
    <location>
        <begin position="1"/>
        <end position="23"/>
    </location>
</feature>
<evidence type="ECO:0000256" key="3">
    <source>
        <dbReference type="ARBA" id="ARBA00012865"/>
    </source>
</evidence>
<dbReference type="InterPro" id="IPR023650">
    <property type="entry name" value="Beta-lactam_class-A_AS"/>
</dbReference>
<dbReference type="Pfam" id="PF13354">
    <property type="entry name" value="Beta-lactamase2"/>
    <property type="match status" value="1"/>
</dbReference>
<dbReference type="PANTHER" id="PTHR35333">
    <property type="entry name" value="BETA-LACTAMASE"/>
    <property type="match status" value="1"/>
</dbReference>
<proteinExistence type="inferred from homology"/>
<feature type="chain" id="PRO_5046789290" description="Beta-lactamase" evidence="7">
    <location>
        <begin position="24"/>
        <end position="290"/>
    </location>
</feature>
<evidence type="ECO:0000313" key="10">
    <source>
        <dbReference type="Proteomes" id="UP001548590"/>
    </source>
</evidence>
<feature type="domain" description="Beta-lactamase class A catalytic" evidence="8">
    <location>
        <begin position="48"/>
        <end position="265"/>
    </location>
</feature>
<dbReference type="InterPro" id="IPR012338">
    <property type="entry name" value="Beta-lactam/transpept-like"/>
</dbReference>
<dbReference type="Proteomes" id="UP001548590">
    <property type="component" value="Unassembled WGS sequence"/>
</dbReference>
<reference evidence="9 10" key="1">
    <citation type="submission" date="2024-07" db="EMBL/GenBank/DDBJ databases">
        <title>Uliginosibacterium paludis KCTC:42655.</title>
        <authorList>
            <person name="Kim M.K."/>
        </authorList>
    </citation>
    <scope>NUCLEOTIDE SEQUENCE [LARGE SCALE GENOMIC DNA]</scope>
    <source>
        <strain evidence="9 10">KCTC 42655</strain>
    </source>
</reference>
<name>A0ABV2CSX2_9RHOO</name>
<dbReference type="InterPro" id="IPR000871">
    <property type="entry name" value="Beta-lactam_class-A"/>
</dbReference>
<keyword evidence="4 6" id="KW-0378">Hydrolase</keyword>
<accession>A0ABV2CSX2</accession>